<reference evidence="3" key="1">
    <citation type="submission" date="2020-09" db="EMBL/GenBank/DDBJ databases">
        <title>Iningainema tapete sp. nov. (Scytonemataceae, Cyanobacteria) from greenhouses in central Florida (USA) produces two types of nodularin with biosynthetic potential for microcystin-LR and anabaenopeptins.</title>
        <authorList>
            <person name="Berthold D.E."/>
            <person name="Lefler F.W."/>
            <person name="Huang I.-S."/>
            <person name="Abdulla H."/>
            <person name="Zimba P.V."/>
            <person name="Laughinghouse H.D. IV."/>
        </authorList>
    </citation>
    <scope>NUCLEOTIDE SEQUENCE</scope>
    <source>
        <strain evidence="3">BLCCT55</strain>
    </source>
</reference>
<keyword evidence="2" id="KW-0732">Signal</keyword>
<feature type="signal peptide" evidence="2">
    <location>
        <begin position="1"/>
        <end position="26"/>
    </location>
</feature>
<protein>
    <submittedName>
        <fullName evidence="3">Uncharacterized protein</fullName>
    </submittedName>
</protein>
<accession>A0A8J6XQX1</accession>
<sequence>MHPYTCNLVTLVIALCSASIISPSFAQNLEESNKENTISISSSSSNFNEDTIPSNLSKSDFTDDKSVIISDADNQVSTTNVAATKPNPRIPIPSRIFAAPSMQQ</sequence>
<keyword evidence="4" id="KW-1185">Reference proteome</keyword>
<evidence type="ECO:0000256" key="1">
    <source>
        <dbReference type="SAM" id="MobiDB-lite"/>
    </source>
</evidence>
<feature type="compositionally biased region" description="Low complexity" evidence="1">
    <location>
        <begin position="35"/>
        <end position="49"/>
    </location>
</feature>
<comment type="caution">
    <text evidence="3">The sequence shown here is derived from an EMBL/GenBank/DDBJ whole genome shotgun (WGS) entry which is preliminary data.</text>
</comment>
<dbReference type="EMBL" id="JACXAE010000029">
    <property type="protein sequence ID" value="MBD2771883.1"/>
    <property type="molecule type" value="Genomic_DNA"/>
</dbReference>
<feature type="region of interest" description="Disordered" evidence="1">
    <location>
        <begin position="35"/>
        <end position="58"/>
    </location>
</feature>
<evidence type="ECO:0000313" key="3">
    <source>
        <dbReference type="EMBL" id="MBD2771883.1"/>
    </source>
</evidence>
<gene>
    <name evidence="3" type="ORF">ICL16_07190</name>
</gene>
<evidence type="ECO:0000256" key="2">
    <source>
        <dbReference type="SAM" id="SignalP"/>
    </source>
</evidence>
<dbReference type="AlphaFoldDB" id="A0A8J6XQX1"/>
<evidence type="ECO:0000313" key="4">
    <source>
        <dbReference type="Proteomes" id="UP000629098"/>
    </source>
</evidence>
<feature type="chain" id="PRO_5035167130" evidence="2">
    <location>
        <begin position="27"/>
        <end position="104"/>
    </location>
</feature>
<dbReference type="Proteomes" id="UP000629098">
    <property type="component" value="Unassembled WGS sequence"/>
</dbReference>
<dbReference type="RefSeq" id="WP_190826171.1">
    <property type="nucleotide sequence ID" value="NZ_CAWPPI010000029.1"/>
</dbReference>
<organism evidence="3 4">
    <name type="scientific">Iningainema tapete BLCC-T55</name>
    <dbReference type="NCBI Taxonomy" id="2748662"/>
    <lineage>
        <taxon>Bacteria</taxon>
        <taxon>Bacillati</taxon>
        <taxon>Cyanobacteriota</taxon>
        <taxon>Cyanophyceae</taxon>
        <taxon>Nostocales</taxon>
        <taxon>Scytonemataceae</taxon>
        <taxon>Iningainema tapete</taxon>
    </lineage>
</organism>
<name>A0A8J6XQX1_9CYAN</name>
<proteinExistence type="predicted"/>